<accession>A0A0L8VDH2</accession>
<comment type="similarity">
    <text evidence="11">Belongs to the phosphatidylserine decarboxylase family. PSD-A subfamily.</text>
</comment>
<dbReference type="PANTHER" id="PTHR35809:SF1">
    <property type="entry name" value="ARCHAETIDYLSERINE DECARBOXYLASE PROENZYME-RELATED"/>
    <property type="match status" value="1"/>
</dbReference>
<organism evidence="13 14">
    <name type="scientific">Sunxiuqinia dokdonensis</name>
    <dbReference type="NCBI Taxonomy" id="1409788"/>
    <lineage>
        <taxon>Bacteria</taxon>
        <taxon>Pseudomonadati</taxon>
        <taxon>Bacteroidota</taxon>
        <taxon>Bacteroidia</taxon>
        <taxon>Marinilabiliales</taxon>
        <taxon>Prolixibacteraceae</taxon>
        <taxon>Sunxiuqinia</taxon>
    </lineage>
</organism>
<comment type="catalytic activity">
    <reaction evidence="11">
        <text>a 1,2-diacyl-sn-glycero-3-phospho-L-serine + H(+) = a 1,2-diacyl-sn-glycero-3-phosphoethanolamine + CO2</text>
        <dbReference type="Rhea" id="RHEA:20828"/>
        <dbReference type="ChEBI" id="CHEBI:15378"/>
        <dbReference type="ChEBI" id="CHEBI:16526"/>
        <dbReference type="ChEBI" id="CHEBI:57262"/>
        <dbReference type="ChEBI" id="CHEBI:64612"/>
        <dbReference type="EC" id="4.1.1.65"/>
    </reaction>
</comment>
<keyword evidence="14" id="KW-1185">Reference proteome</keyword>
<keyword evidence="1 11" id="KW-1003">Cell membrane</keyword>
<feature type="chain" id="PRO_5023212501" description="Phosphatidylserine decarboxylase beta chain" evidence="11">
    <location>
        <begin position="1"/>
        <end position="187"/>
    </location>
</feature>
<comment type="PTM">
    <text evidence="11">Is synthesized initially as an inactive proenzyme. Formation of the active enzyme involves a self-maturation process in which the active site pyruvoyl group is generated from an internal serine residue via an autocatalytic post-translational modification. Two non-identical subunits are generated from the proenzyme in this reaction, and the pyruvate is formed at the N-terminus of the alpha chain, which is derived from the carboxyl end of the proenzyme. The post-translation cleavage follows an unusual pathway, termed non-hydrolytic serinolysis, in which the side chain hydroxyl group of the serine supplies its oxygen atom to form the C-terminus of the beta chain, while the remainder of the serine residue undergoes an oxidative deamination to produce ammonia and the pyruvoyl prosthetic group on the alpha chain.</text>
</comment>
<keyword evidence="10 11" id="KW-0670">Pyruvate</keyword>
<proteinExistence type="inferred from homology"/>
<dbReference type="Pfam" id="PF02666">
    <property type="entry name" value="PS_Dcarbxylase"/>
    <property type="match status" value="1"/>
</dbReference>
<feature type="modified residue" description="Pyruvic acid (Ser); by autocatalysis" evidence="11">
    <location>
        <position position="188"/>
    </location>
</feature>
<dbReference type="EMBL" id="LGIA01000025">
    <property type="protein sequence ID" value="KOH46514.1"/>
    <property type="molecule type" value="Genomic_DNA"/>
</dbReference>
<dbReference type="EC" id="4.1.1.65" evidence="11"/>
<dbReference type="NCBIfam" id="NF003678">
    <property type="entry name" value="PRK05305.1-2"/>
    <property type="match status" value="1"/>
</dbReference>
<dbReference type="GO" id="GO:0005886">
    <property type="term" value="C:plasma membrane"/>
    <property type="evidence" value="ECO:0007669"/>
    <property type="project" value="UniProtKB-SubCell"/>
</dbReference>
<keyword evidence="4 11" id="KW-0443">Lipid metabolism</keyword>
<keyword evidence="3 11" id="KW-0210">Decarboxylase</keyword>
<keyword evidence="12" id="KW-1133">Transmembrane helix</keyword>
<evidence type="ECO:0000256" key="2">
    <source>
        <dbReference type="ARBA" id="ARBA00022516"/>
    </source>
</evidence>
<evidence type="ECO:0000256" key="11">
    <source>
        <dbReference type="HAMAP-Rule" id="MF_00664"/>
    </source>
</evidence>
<evidence type="ECO:0000256" key="12">
    <source>
        <dbReference type="SAM" id="Phobius"/>
    </source>
</evidence>
<comment type="caution">
    <text evidence="13">The sequence shown here is derived from an EMBL/GenBank/DDBJ whole genome shotgun (WGS) entry which is preliminary data.</text>
</comment>
<keyword evidence="8 11" id="KW-0456">Lyase</keyword>
<feature type="site" description="Cleavage (non-hydrolytic); by autocatalysis" evidence="11">
    <location>
        <begin position="187"/>
        <end position="188"/>
    </location>
</feature>
<dbReference type="UniPathway" id="UPA00558">
    <property type="reaction ID" value="UER00616"/>
</dbReference>
<feature type="transmembrane region" description="Helical" evidence="12">
    <location>
        <begin position="12"/>
        <end position="29"/>
    </location>
</feature>
<comment type="function">
    <text evidence="11">Catalyzes the formation of phosphatidylethanolamine (PtdEtn) from phosphatidylserine (PtdSer).</text>
</comment>
<keyword evidence="9 11" id="KW-1208">Phospholipid metabolism</keyword>
<evidence type="ECO:0000256" key="3">
    <source>
        <dbReference type="ARBA" id="ARBA00022793"/>
    </source>
</evidence>
<dbReference type="PROSITE" id="PS51257">
    <property type="entry name" value="PROKAR_LIPOPROTEIN"/>
    <property type="match status" value="1"/>
</dbReference>
<dbReference type="PATRIC" id="fig|1409788.3.peg.668"/>
<evidence type="ECO:0000256" key="5">
    <source>
        <dbReference type="ARBA" id="ARBA00023136"/>
    </source>
</evidence>
<dbReference type="PANTHER" id="PTHR35809">
    <property type="entry name" value="ARCHAETIDYLSERINE DECARBOXYLASE PROENZYME-RELATED"/>
    <property type="match status" value="1"/>
</dbReference>
<dbReference type="InterPro" id="IPR033175">
    <property type="entry name" value="PSD-A"/>
</dbReference>
<evidence type="ECO:0000256" key="4">
    <source>
        <dbReference type="ARBA" id="ARBA00023098"/>
    </source>
</evidence>
<feature type="chain" id="PRO_5023212500" description="Phosphatidylserine decarboxylase alpha chain" evidence="11">
    <location>
        <begin position="188"/>
        <end position="219"/>
    </location>
</feature>
<reference evidence="14" key="1">
    <citation type="submission" date="2015-07" db="EMBL/GenBank/DDBJ databases">
        <title>Genome sequencing of Sunxiuqinia dokdonensis strain SK.</title>
        <authorList>
            <person name="Ahn S."/>
            <person name="Kim B.-C."/>
        </authorList>
    </citation>
    <scope>NUCLEOTIDE SEQUENCE [LARGE SCALE GENOMIC DNA]</scope>
    <source>
        <strain evidence="14">SK</strain>
    </source>
</reference>
<sequence>MIKFHPAGKSIIRNTILIVVLLNLVGWLLLSCVVIGSAISAVSLILLILVLQFFRYPQRQVATNHKNIIAPADGTICLIEETTETDYLNTVCKKVSIFMSPLNVHINWVPVPGKVSFLEHRKGKFYAAFKDKSADENERTCVAIKLNDGREIMANQVAGAMARRILNFLQLGQHVTQDMEMGFIRFGSRVDLYLPLDTDIQVKLGEKVTGSQTIIGKLS</sequence>
<gene>
    <name evidence="11" type="primary">psd</name>
    <name evidence="13" type="ORF">NC99_06530</name>
</gene>
<name>A0A0L8VDH2_9BACT</name>
<dbReference type="GO" id="GO:0004609">
    <property type="term" value="F:phosphatidylserine decarboxylase activity"/>
    <property type="evidence" value="ECO:0007669"/>
    <property type="project" value="UniProtKB-UniRule"/>
</dbReference>
<keyword evidence="12" id="KW-0812">Transmembrane</keyword>
<keyword evidence="5 11" id="KW-0472">Membrane</keyword>
<evidence type="ECO:0000256" key="7">
    <source>
        <dbReference type="ARBA" id="ARBA00023209"/>
    </source>
</evidence>
<keyword evidence="7 11" id="KW-0594">Phospholipid biosynthesis</keyword>
<dbReference type="STRING" id="1409788.NC99_06530"/>
<feature type="active site" description="Schiff-base intermediate with substrate; via pyruvic acid" evidence="11">
    <location>
        <position position="188"/>
    </location>
</feature>
<dbReference type="HAMAP" id="MF_00664">
    <property type="entry name" value="PS_decarb_PSD_A"/>
    <property type="match status" value="1"/>
</dbReference>
<evidence type="ECO:0000256" key="6">
    <source>
        <dbReference type="ARBA" id="ARBA00023145"/>
    </source>
</evidence>
<feature type="transmembrane region" description="Helical" evidence="12">
    <location>
        <begin position="35"/>
        <end position="54"/>
    </location>
</feature>
<dbReference type="GO" id="GO:0006646">
    <property type="term" value="P:phosphatidylethanolamine biosynthetic process"/>
    <property type="evidence" value="ECO:0007669"/>
    <property type="project" value="UniProtKB-UniRule"/>
</dbReference>
<evidence type="ECO:0000256" key="10">
    <source>
        <dbReference type="ARBA" id="ARBA00023317"/>
    </source>
</evidence>
<dbReference type="InterPro" id="IPR003817">
    <property type="entry name" value="PS_Dcarbxylase"/>
</dbReference>
<keyword evidence="2 11" id="KW-0444">Lipid biosynthesis</keyword>
<keyword evidence="6 11" id="KW-0865">Zymogen</keyword>
<comment type="subcellular location">
    <subcellularLocation>
        <location evidence="11">Cell membrane</location>
        <topology evidence="11">Peripheral membrane protein</topology>
    </subcellularLocation>
</comment>
<dbReference type="OrthoDB" id="9790893at2"/>
<evidence type="ECO:0000256" key="9">
    <source>
        <dbReference type="ARBA" id="ARBA00023264"/>
    </source>
</evidence>
<evidence type="ECO:0000256" key="8">
    <source>
        <dbReference type="ARBA" id="ARBA00023239"/>
    </source>
</evidence>
<evidence type="ECO:0000313" key="14">
    <source>
        <dbReference type="Proteomes" id="UP000036958"/>
    </source>
</evidence>
<comment type="subunit">
    <text evidence="11">Heterodimer of a large membrane-associated beta subunit and a small pyruvoyl-containing alpha subunit.</text>
</comment>
<dbReference type="RefSeq" id="WP_053179681.1">
    <property type="nucleotide sequence ID" value="NZ_LGIA01000025.1"/>
</dbReference>
<comment type="pathway">
    <text evidence="11">Phospholipid metabolism; phosphatidylethanolamine biosynthesis; phosphatidylethanolamine from CDP-diacylglycerol: step 2/2.</text>
</comment>
<dbReference type="AlphaFoldDB" id="A0A0L8VDH2"/>
<evidence type="ECO:0000256" key="1">
    <source>
        <dbReference type="ARBA" id="ARBA00022475"/>
    </source>
</evidence>
<comment type="cofactor">
    <cofactor evidence="11">
        <name>pyruvate</name>
        <dbReference type="ChEBI" id="CHEBI:15361"/>
    </cofactor>
    <text evidence="11">Binds 1 pyruvoyl group covalently per subunit.</text>
</comment>
<dbReference type="Proteomes" id="UP000036958">
    <property type="component" value="Unassembled WGS sequence"/>
</dbReference>
<protein>
    <recommendedName>
        <fullName evidence="11">Phosphatidylserine decarboxylase proenzyme</fullName>
        <ecNumber evidence="11">4.1.1.65</ecNumber>
    </recommendedName>
    <component>
        <recommendedName>
            <fullName evidence="11">Phosphatidylserine decarboxylase alpha chain</fullName>
        </recommendedName>
    </component>
    <component>
        <recommendedName>
            <fullName evidence="11">Phosphatidylserine decarboxylase beta chain</fullName>
        </recommendedName>
    </component>
</protein>
<evidence type="ECO:0000313" key="13">
    <source>
        <dbReference type="EMBL" id="KOH46514.1"/>
    </source>
</evidence>